<organism evidence="3 4">
    <name type="scientific">Rhodococcus opacus (strain B4)</name>
    <dbReference type="NCBI Taxonomy" id="632772"/>
    <lineage>
        <taxon>Bacteria</taxon>
        <taxon>Bacillati</taxon>
        <taxon>Actinomycetota</taxon>
        <taxon>Actinomycetes</taxon>
        <taxon>Mycobacteriales</taxon>
        <taxon>Nocardiaceae</taxon>
        <taxon>Rhodococcus</taxon>
    </lineage>
</organism>
<keyword evidence="1" id="KW-0812">Transmembrane</keyword>
<reference evidence="3 4" key="1">
    <citation type="submission" date="2009-03" db="EMBL/GenBank/DDBJ databases">
        <title>Comparison of the complete genome sequences of Rhodococcus erythropolis PR4 and Rhodococcus opacus B4.</title>
        <authorList>
            <person name="Takarada H."/>
            <person name="Sekine M."/>
            <person name="Hosoyama A."/>
            <person name="Yamada R."/>
            <person name="Fujisawa T."/>
            <person name="Omata S."/>
            <person name="Shimizu A."/>
            <person name="Tsukatani N."/>
            <person name="Tanikawa S."/>
            <person name="Fujita N."/>
            <person name="Harayama S."/>
        </authorList>
    </citation>
    <scope>NUCLEOTIDE SEQUENCE [LARGE SCALE GENOMIC DNA]</scope>
    <source>
        <strain evidence="3 4">B4</strain>
    </source>
</reference>
<evidence type="ECO:0000313" key="4">
    <source>
        <dbReference type="Proteomes" id="UP000002212"/>
    </source>
</evidence>
<dbReference type="KEGG" id="rop:ROP_00380"/>
<sequence>MTDALHAPRWTIERVVPLLAGTVVLASLALTLVFSSGWLLLTGFVGANLLLFGAVGWCPASLLLRRLGVPRRTASCPAPAGR</sequence>
<evidence type="ECO:0000313" key="3">
    <source>
        <dbReference type="EMBL" id="BAH48285.1"/>
    </source>
</evidence>
<dbReference type="OrthoDB" id="9799383at2"/>
<name>C1AS36_RHOOB</name>
<evidence type="ECO:0000256" key="1">
    <source>
        <dbReference type="SAM" id="Phobius"/>
    </source>
</evidence>
<dbReference type="RefSeq" id="WP_012687307.1">
    <property type="nucleotide sequence ID" value="NC_012522.1"/>
</dbReference>
<dbReference type="Proteomes" id="UP000002212">
    <property type="component" value="Chromosome"/>
</dbReference>
<dbReference type="Pfam" id="PF11127">
    <property type="entry name" value="YgaP-like_TM"/>
    <property type="match status" value="1"/>
</dbReference>
<keyword evidence="1" id="KW-1133">Transmembrane helix</keyword>
<feature type="transmembrane region" description="Helical" evidence="1">
    <location>
        <begin position="15"/>
        <end position="34"/>
    </location>
</feature>
<gene>
    <name evidence="3" type="ordered locus">ROP_00380</name>
</gene>
<feature type="domain" description="Inner membrane protein YgaP-like transmembrane" evidence="2">
    <location>
        <begin position="11"/>
        <end position="65"/>
    </location>
</feature>
<proteinExistence type="predicted"/>
<dbReference type="HOGENOM" id="CLU_190060_0_0_11"/>
<protein>
    <recommendedName>
        <fullName evidence="2">Inner membrane protein YgaP-like transmembrane domain-containing protein</fullName>
    </recommendedName>
</protein>
<dbReference type="PATRIC" id="fig|632772.20.peg.42"/>
<dbReference type="AlphaFoldDB" id="C1AS36"/>
<feature type="transmembrane region" description="Helical" evidence="1">
    <location>
        <begin position="40"/>
        <end position="64"/>
    </location>
</feature>
<dbReference type="Gene3D" id="6.10.140.1340">
    <property type="match status" value="1"/>
</dbReference>
<dbReference type="InterPro" id="IPR021309">
    <property type="entry name" value="YgaP-like_TM"/>
</dbReference>
<dbReference type="STRING" id="632772.ROP_00380"/>
<accession>C1AS36</accession>
<dbReference type="EMBL" id="AP011115">
    <property type="protein sequence ID" value="BAH48285.1"/>
    <property type="molecule type" value="Genomic_DNA"/>
</dbReference>
<keyword evidence="1" id="KW-0472">Membrane</keyword>
<evidence type="ECO:0000259" key="2">
    <source>
        <dbReference type="Pfam" id="PF11127"/>
    </source>
</evidence>